<dbReference type="InterPro" id="IPR002481">
    <property type="entry name" value="FUR"/>
</dbReference>
<dbReference type="InterPro" id="IPR036390">
    <property type="entry name" value="WH_DNA-bd_sf"/>
</dbReference>
<dbReference type="Gene3D" id="1.10.10.10">
    <property type="entry name" value="Winged helix-like DNA-binding domain superfamily/Winged helix DNA-binding domain"/>
    <property type="match status" value="1"/>
</dbReference>
<evidence type="ECO:0000313" key="1">
    <source>
        <dbReference type="EMBL" id="MCK8495749.1"/>
    </source>
</evidence>
<dbReference type="Proteomes" id="UP001202180">
    <property type="component" value="Unassembled WGS sequence"/>
</dbReference>
<dbReference type="EMBL" id="JALPRF010000011">
    <property type="protein sequence ID" value="MCK8495749.1"/>
    <property type="molecule type" value="Genomic_DNA"/>
</dbReference>
<sequence length="91" mass="10589">MCKLTDKIIAYSQQNGYRYAAKRVAVALTLSQFKSYTDADVLWLSLRVNYPRISKATVYISLRWLLTAGLAQRKLRQDRVCTYRIVRTIVN</sequence>
<keyword evidence="2" id="KW-1185">Reference proteome</keyword>
<dbReference type="SUPFAM" id="SSF46785">
    <property type="entry name" value="Winged helix' DNA-binding domain"/>
    <property type="match status" value="1"/>
</dbReference>
<name>A0ABT0HU89_9BACT</name>
<evidence type="ECO:0000313" key="2">
    <source>
        <dbReference type="Proteomes" id="UP001202180"/>
    </source>
</evidence>
<reference evidence="1 2" key="1">
    <citation type="submission" date="2022-04" db="EMBL/GenBank/DDBJ databases">
        <title>Spirosoma sp. strain RP8 genome sequencing and assembly.</title>
        <authorList>
            <person name="Jung Y."/>
        </authorList>
    </citation>
    <scope>NUCLEOTIDE SEQUENCE [LARGE SCALE GENOMIC DNA]</scope>
    <source>
        <strain evidence="1 2">RP8</strain>
    </source>
</reference>
<organism evidence="1 2">
    <name type="scientific">Spirosoma liriopis</name>
    <dbReference type="NCBI Taxonomy" id="2937440"/>
    <lineage>
        <taxon>Bacteria</taxon>
        <taxon>Pseudomonadati</taxon>
        <taxon>Bacteroidota</taxon>
        <taxon>Cytophagia</taxon>
        <taxon>Cytophagales</taxon>
        <taxon>Cytophagaceae</taxon>
        <taxon>Spirosoma</taxon>
    </lineage>
</organism>
<dbReference type="RefSeq" id="WP_248480496.1">
    <property type="nucleotide sequence ID" value="NZ_JALPRF010000011.1"/>
</dbReference>
<accession>A0ABT0HU89</accession>
<dbReference type="Pfam" id="PF01475">
    <property type="entry name" value="FUR"/>
    <property type="match status" value="1"/>
</dbReference>
<dbReference type="InterPro" id="IPR036388">
    <property type="entry name" value="WH-like_DNA-bd_sf"/>
</dbReference>
<proteinExistence type="predicted"/>
<comment type="caution">
    <text evidence="1">The sequence shown here is derived from an EMBL/GenBank/DDBJ whole genome shotgun (WGS) entry which is preliminary data.</text>
</comment>
<gene>
    <name evidence="1" type="ORF">M0L20_28040</name>
</gene>
<protein>
    <submittedName>
        <fullName evidence="1">Transcriptional repressor</fullName>
    </submittedName>
</protein>